<feature type="transmembrane region" description="Helical" evidence="1">
    <location>
        <begin position="77"/>
        <end position="102"/>
    </location>
</feature>
<accession>A0AAV0ADK0</accession>
<proteinExistence type="predicted"/>
<keyword evidence="3" id="KW-1185">Reference proteome</keyword>
<reference evidence="2" key="1">
    <citation type="submission" date="2022-06" db="EMBL/GenBank/DDBJ databases">
        <authorList>
            <consortium name="SYNGENTA / RWTH Aachen University"/>
        </authorList>
    </citation>
    <scope>NUCLEOTIDE SEQUENCE</scope>
</reference>
<keyword evidence="1" id="KW-1133">Transmembrane helix</keyword>
<feature type="transmembrane region" description="Helical" evidence="1">
    <location>
        <begin position="167"/>
        <end position="188"/>
    </location>
</feature>
<feature type="transmembrane region" description="Helical" evidence="1">
    <location>
        <begin position="133"/>
        <end position="155"/>
    </location>
</feature>
<protein>
    <submittedName>
        <fullName evidence="2">Expressed protein</fullName>
    </submittedName>
</protein>
<feature type="transmembrane region" description="Helical" evidence="1">
    <location>
        <begin position="223"/>
        <end position="244"/>
    </location>
</feature>
<sequence length="250" mass="28324">MIGLYSIRQNLKPNFSIFKKERRAEIAITYEKSTSSINSENKFDEKFYDKNNIKDFYRTDDSSFGINKESQVKYENYSLVIVKGLNFALTITLIIITIVNLFSLSNDFLPRVRNTNDLVFINFNASDLVGASIAYALVVIFTLISTIFGITFSLLKRESKLLSCSYIFPGITSLLFIVAVIVLTVIYYTGAVIETITTVGGQQASITIKTEQVDIRLTKYAEIGLLTKIVHLSWMLSVSIIFRFSHLKLL</sequence>
<evidence type="ECO:0000256" key="1">
    <source>
        <dbReference type="SAM" id="Phobius"/>
    </source>
</evidence>
<dbReference type="AlphaFoldDB" id="A0AAV0ADK0"/>
<keyword evidence="1" id="KW-0812">Transmembrane</keyword>
<dbReference type="EMBL" id="CALTRL010000043">
    <property type="protein sequence ID" value="CAH7666108.1"/>
    <property type="molecule type" value="Genomic_DNA"/>
</dbReference>
<evidence type="ECO:0000313" key="2">
    <source>
        <dbReference type="EMBL" id="CAH7666108.1"/>
    </source>
</evidence>
<name>A0AAV0ADK0_PHAPC</name>
<keyword evidence="1" id="KW-0472">Membrane</keyword>
<organism evidence="2 3">
    <name type="scientific">Phakopsora pachyrhizi</name>
    <name type="common">Asian soybean rust disease fungus</name>
    <dbReference type="NCBI Taxonomy" id="170000"/>
    <lineage>
        <taxon>Eukaryota</taxon>
        <taxon>Fungi</taxon>
        <taxon>Dikarya</taxon>
        <taxon>Basidiomycota</taxon>
        <taxon>Pucciniomycotina</taxon>
        <taxon>Pucciniomycetes</taxon>
        <taxon>Pucciniales</taxon>
        <taxon>Phakopsoraceae</taxon>
        <taxon>Phakopsora</taxon>
    </lineage>
</organism>
<comment type="caution">
    <text evidence="2">The sequence shown here is derived from an EMBL/GenBank/DDBJ whole genome shotgun (WGS) entry which is preliminary data.</text>
</comment>
<evidence type="ECO:0000313" key="3">
    <source>
        <dbReference type="Proteomes" id="UP001153365"/>
    </source>
</evidence>
<gene>
    <name evidence="2" type="ORF">PPACK8108_LOCUS429</name>
</gene>
<dbReference type="Proteomes" id="UP001153365">
    <property type="component" value="Unassembled WGS sequence"/>
</dbReference>